<keyword evidence="1" id="KW-0689">Ribosomal protein</keyword>
<organism evidence="1 2">
    <name type="scientific">Leishmania tarentolae</name>
    <name type="common">Sauroleishmania tarentolae</name>
    <dbReference type="NCBI Taxonomy" id="5689"/>
    <lineage>
        <taxon>Eukaryota</taxon>
        <taxon>Discoba</taxon>
        <taxon>Euglenozoa</taxon>
        <taxon>Kinetoplastea</taxon>
        <taxon>Metakinetoplastina</taxon>
        <taxon>Trypanosomatida</taxon>
        <taxon>Trypanosomatidae</taxon>
        <taxon>Leishmaniinae</taxon>
        <taxon>Leishmania</taxon>
        <taxon>lizard Leishmania</taxon>
    </lineage>
</organism>
<proteinExistence type="predicted"/>
<sequence length="67" mass="7992">MCTFSPGFTVFDRKRLVYFRRFSARPRGCFGFSCLMTLGVWFLTLPARAREPWILPMMRMRFCSKNV</sequence>
<protein>
    <submittedName>
        <fullName evidence="1">40S ribosomal protein S30, putative</fullName>
    </submittedName>
</protein>
<keyword evidence="2" id="KW-1185">Reference proteome</keyword>
<dbReference type="GO" id="GO:0005840">
    <property type="term" value="C:ribosome"/>
    <property type="evidence" value="ECO:0007669"/>
    <property type="project" value="UniProtKB-KW"/>
</dbReference>
<dbReference type="AlphaFoldDB" id="A0A640KM19"/>
<dbReference type="EMBL" id="BLBS01000042">
    <property type="protein sequence ID" value="GET90653.1"/>
    <property type="molecule type" value="Genomic_DNA"/>
</dbReference>
<evidence type="ECO:0000313" key="1">
    <source>
        <dbReference type="EMBL" id="GET90653.1"/>
    </source>
</evidence>
<dbReference type="VEuPathDB" id="TriTrypDB:LtaPh_3007451"/>
<keyword evidence="1" id="KW-0687">Ribonucleoprotein</keyword>
<name>A0A640KM19_LEITA</name>
<evidence type="ECO:0000313" key="2">
    <source>
        <dbReference type="Proteomes" id="UP000419144"/>
    </source>
</evidence>
<reference evidence="1" key="1">
    <citation type="submission" date="2019-11" db="EMBL/GenBank/DDBJ databases">
        <title>Leishmania tarentolae CDS.</title>
        <authorList>
            <person name="Goto Y."/>
            <person name="Yamagishi J."/>
        </authorList>
    </citation>
    <scope>NUCLEOTIDE SEQUENCE [LARGE SCALE GENOMIC DNA]</scope>
    <source>
        <strain evidence="1">Parrot Tar II</strain>
    </source>
</reference>
<accession>A0A640KM19</accession>
<gene>
    <name evidence="1" type="ORF">LtaPh_3007451</name>
</gene>
<dbReference type="Proteomes" id="UP000419144">
    <property type="component" value="Unassembled WGS sequence"/>
</dbReference>
<comment type="caution">
    <text evidence="1">The sequence shown here is derived from an EMBL/GenBank/DDBJ whole genome shotgun (WGS) entry which is preliminary data.</text>
</comment>